<gene>
    <name evidence="1" type="primary">rutC_2</name>
    <name evidence="1" type="ORF">Verru16b_02690</name>
</gene>
<dbReference type="OrthoDB" id="192088at2"/>
<dbReference type="InterPro" id="IPR006175">
    <property type="entry name" value="YjgF/YER057c/UK114"/>
</dbReference>
<evidence type="ECO:0000313" key="1">
    <source>
        <dbReference type="EMBL" id="AOS45607.1"/>
    </source>
</evidence>
<dbReference type="EMBL" id="CP016094">
    <property type="protein sequence ID" value="AOS45607.1"/>
    <property type="molecule type" value="Genomic_DNA"/>
</dbReference>
<proteinExistence type="predicted"/>
<keyword evidence="2" id="KW-1185">Reference proteome</keyword>
<dbReference type="Proteomes" id="UP000095228">
    <property type="component" value="Chromosome"/>
</dbReference>
<evidence type="ECO:0000313" key="2">
    <source>
        <dbReference type="Proteomes" id="UP000095228"/>
    </source>
</evidence>
<protein>
    <submittedName>
        <fullName evidence="1">Aminoacrylate peracid reductase RutC</fullName>
    </submittedName>
</protein>
<dbReference type="Gene3D" id="3.30.1330.40">
    <property type="entry name" value="RutC-like"/>
    <property type="match status" value="1"/>
</dbReference>
<dbReference type="KEGG" id="obg:Verru16b_02690"/>
<dbReference type="Pfam" id="PF01042">
    <property type="entry name" value="Ribonuc_L-PSP"/>
    <property type="match status" value="1"/>
</dbReference>
<accession>A0A1D8AXL2</accession>
<name>A0A1D8AXL2_9BACT</name>
<dbReference type="SUPFAM" id="SSF55298">
    <property type="entry name" value="YjgF-like"/>
    <property type="match status" value="1"/>
</dbReference>
<dbReference type="RefSeq" id="WP_069962734.1">
    <property type="nucleotide sequence ID" value="NZ_CP016094.1"/>
</dbReference>
<organism evidence="1 2">
    <name type="scientific">Lacunisphaera limnophila</name>
    <dbReference type="NCBI Taxonomy" id="1838286"/>
    <lineage>
        <taxon>Bacteria</taxon>
        <taxon>Pseudomonadati</taxon>
        <taxon>Verrucomicrobiota</taxon>
        <taxon>Opitutia</taxon>
        <taxon>Opitutales</taxon>
        <taxon>Opitutaceae</taxon>
        <taxon>Lacunisphaera</taxon>
    </lineage>
</organism>
<dbReference type="InterPro" id="IPR035959">
    <property type="entry name" value="RutC-like_sf"/>
</dbReference>
<dbReference type="AlphaFoldDB" id="A0A1D8AXL2"/>
<reference evidence="1 2" key="1">
    <citation type="submission" date="2016-06" db="EMBL/GenBank/DDBJ databases">
        <title>Three novel species with peptidoglycan cell walls form the new genus Lacunisphaera gen. nov. in the family Opitutaceae of the verrucomicrobial subdivision 4.</title>
        <authorList>
            <person name="Rast P."/>
            <person name="Gloeckner I."/>
            <person name="Jogler M."/>
            <person name="Boedeker C."/>
            <person name="Jeske O."/>
            <person name="Wiegand S."/>
            <person name="Reinhardt R."/>
            <person name="Schumann P."/>
            <person name="Rohde M."/>
            <person name="Spring S."/>
            <person name="Gloeckner F.O."/>
            <person name="Jogler C."/>
        </authorList>
    </citation>
    <scope>NUCLEOTIDE SEQUENCE [LARGE SCALE GENOMIC DNA]</scope>
    <source>
        <strain evidence="1 2">IG16b</strain>
    </source>
</reference>
<dbReference type="STRING" id="1838286.Verru16b_02690"/>
<sequence>MDVLAVENLLPGAVVTTALNRSAKQHSSFNYGSSFSRAMAFEIEGRQTIHVSGTASINTAGLSTHIGDAEHQCIDTLLSISALLAEQGGGLGHITSATLFCKDRAAWEAWERTTQLLGLPKIPKICLLADVCRDDLLVEMEAVAVI</sequence>